<dbReference type="Pfam" id="PF01478">
    <property type="entry name" value="Peptidase_A24"/>
    <property type="match status" value="1"/>
</dbReference>
<comment type="function">
    <text evidence="9">Plays an essential role in type IV pili and type II pseudopili formation by proteolytically removing the leader sequence from substrate proteins and subsequently monomethylating the alpha-amino group of the newly exposed N-terminal phenylalanine.</text>
</comment>
<dbReference type="PANTHER" id="PTHR30487">
    <property type="entry name" value="TYPE 4 PREPILIN-LIKE PROTEINS LEADER PEPTIDE-PROCESSING ENZYME"/>
    <property type="match status" value="1"/>
</dbReference>
<dbReference type="RefSeq" id="WP_008600174.1">
    <property type="nucleotide sequence ID" value="NZ_AMRV01000002.1"/>
</dbReference>
<feature type="transmembrane region" description="Helical" evidence="10">
    <location>
        <begin position="6"/>
        <end position="26"/>
    </location>
</feature>
<dbReference type="Proteomes" id="UP000011717">
    <property type="component" value="Unassembled WGS sequence"/>
</dbReference>
<feature type="transmembrane region" description="Helical" evidence="10">
    <location>
        <begin position="226"/>
        <end position="251"/>
    </location>
</feature>
<keyword evidence="3" id="KW-1003">Cell membrane</keyword>
<evidence type="ECO:0000256" key="4">
    <source>
        <dbReference type="ARBA" id="ARBA00022519"/>
    </source>
</evidence>
<feature type="transmembrane region" description="Helical" evidence="10">
    <location>
        <begin position="141"/>
        <end position="167"/>
    </location>
</feature>
<comment type="catalytic activity">
    <reaction evidence="9">
        <text>Typically cleaves a -Gly-|-Phe- bond to release an N-terminal, basic peptide of 5-8 residues from type IV prepilin, and then N-methylates the new N-terminal amino group, the methyl donor being S-adenosyl-L-methionine.</text>
        <dbReference type="EC" id="3.4.23.43"/>
    </reaction>
</comment>
<dbReference type="PANTHER" id="PTHR30487:SF0">
    <property type="entry name" value="PREPILIN LEADER PEPTIDASE_N-METHYLTRANSFERASE-RELATED"/>
    <property type="match status" value="1"/>
</dbReference>
<keyword evidence="7 10" id="KW-0472">Membrane</keyword>
<organism evidence="13 14">
    <name type="scientific">Pacificimonas flava</name>
    <dbReference type="NCBI Taxonomy" id="1234595"/>
    <lineage>
        <taxon>Bacteria</taxon>
        <taxon>Pseudomonadati</taxon>
        <taxon>Pseudomonadota</taxon>
        <taxon>Alphaproteobacteria</taxon>
        <taxon>Sphingomonadales</taxon>
        <taxon>Sphingosinicellaceae</taxon>
        <taxon>Pacificimonas</taxon>
    </lineage>
</organism>
<dbReference type="GO" id="GO:0005886">
    <property type="term" value="C:plasma membrane"/>
    <property type="evidence" value="ECO:0007669"/>
    <property type="project" value="UniProtKB-SubCell"/>
</dbReference>
<proteinExistence type="inferred from homology"/>
<dbReference type="GO" id="GO:0004190">
    <property type="term" value="F:aspartic-type endopeptidase activity"/>
    <property type="evidence" value="ECO:0007669"/>
    <property type="project" value="UniProtKB-EC"/>
</dbReference>
<evidence type="ECO:0000313" key="14">
    <source>
        <dbReference type="Proteomes" id="UP000011717"/>
    </source>
</evidence>
<dbReference type="InterPro" id="IPR000045">
    <property type="entry name" value="Prepilin_IV_endopep_pep"/>
</dbReference>
<protein>
    <recommendedName>
        <fullName evidence="9">Prepilin leader peptidase/N-methyltransferase</fullName>
        <ecNumber evidence="9">2.1.1.-</ecNumber>
        <ecNumber evidence="9">3.4.23.43</ecNumber>
    </recommendedName>
</protein>
<evidence type="ECO:0000256" key="8">
    <source>
        <dbReference type="RuleBase" id="RU003793"/>
    </source>
</evidence>
<keyword evidence="4" id="KW-0997">Cell inner membrane</keyword>
<dbReference type="Gene3D" id="1.20.120.1220">
    <property type="match status" value="1"/>
</dbReference>
<comment type="caution">
    <text evidence="13">The sequence shown here is derived from an EMBL/GenBank/DDBJ whole genome shotgun (WGS) entry which is preliminary data.</text>
</comment>
<evidence type="ECO:0000256" key="1">
    <source>
        <dbReference type="ARBA" id="ARBA00004429"/>
    </source>
</evidence>
<feature type="transmembrane region" description="Helical" evidence="10">
    <location>
        <begin position="99"/>
        <end position="120"/>
    </location>
</feature>
<name>M2U6U6_9SPHN</name>
<evidence type="ECO:0000256" key="3">
    <source>
        <dbReference type="ARBA" id="ARBA00022475"/>
    </source>
</evidence>
<dbReference type="InterPro" id="IPR014032">
    <property type="entry name" value="Peptidase_A24A_bac"/>
</dbReference>
<evidence type="ECO:0000256" key="5">
    <source>
        <dbReference type="ARBA" id="ARBA00022692"/>
    </source>
</evidence>
<evidence type="ECO:0000259" key="11">
    <source>
        <dbReference type="Pfam" id="PF01478"/>
    </source>
</evidence>
<dbReference type="AlphaFoldDB" id="M2U6U6"/>
<keyword evidence="9" id="KW-0645">Protease</keyword>
<evidence type="ECO:0000259" key="12">
    <source>
        <dbReference type="Pfam" id="PF06750"/>
    </source>
</evidence>
<dbReference type="EC" id="2.1.1.-" evidence="9"/>
<keyword evidence="5 9" id="KW-0812">Transmembrane</keyword>
<feature type="domain" description="Prepilin type IV endopeptidase peptidase" evidence="11">
    <location>
        <begin position="104"/>
        <end position="206"/>
    </location>
</feature>
<keyword evidence="9" id="KW-0808">Transferase</keyword>
<dbReference type="InterPro" id="IPR010627">
    <property type="entry name" value="Prepilin_pept_A24_N"/>
</dbReference>
<gene>
    <name evidence="13" type="ORF">C725_0690</name>
</gene>
<dbReference type="GO" id="GO:0032259">
    <property type="term" value="P:methylation"/>
    <property type="evidence" value="ECO:0007669"/>
    <property type="project" value="UniProtKB-KW"/>
</dbReference>
<evidence type="ECO:0000256" key="7">
    <source>
        <dbReference type="ARBA" id="ARBA00023136"/>
    </source>
</evidence>
<comment type="similarity">
    <text evidence="2 8">Belongs to the peptidase A24 family.</text>
</comment>
<keyword evidence="9" id="KW-0489">Methyltransferase</keyword>
<feature type="domain" description="Prepilin peptidase A24 N-terminal" evidence="12">
    <location>
        <begin position="11"/>
        <end position="89"/>
    </location>
</feature>
<dbReference type="GO" id="GO:0008168">
    <property type="term" value="F:methyltransferase activity"/>
    <property type="evidence" value="ECO:0007669"/>
    <property type="project" value="UniProtKB-KW"/>
</dbReference>
<dbReference type="Pfam" id="PF06750">
    <property type="entry name" value="A24_N_bact"/>
    <property type="match status" value="1"/>
</dbReference>
<dbReference type="EMBL" id="AMRV01000002">
    <property type="protein sequence ID" value="EMD83718.1"/>
    <property type="molecule type" value="Genomic_DNA"/>
</dbReference>
<reference evidence="13 14" key="1">
    <citation type="journal article" date="2013" name="Genome Announc.">
        <title>Draft Genome Sequence of Strain JLT2015T, Belonging to the Family Sphingomonadaceae of the Alphaproteobacteria.</title>
        <authorList>
            <person name="Tang K."/>
            <person name="Liu K."/>
            <person name="Li S."/>
            <person name="Jiao N."/>
        </authorList>
    </citation>
    <scope>NUCLEOTIDE SEQUENCE [LARGE SCALE GENOMIC DNA]</scope>
    <source>
        <strain evidence="13 14">JLT2015</strain>
    </source>
</reference>
<keyword evidence="6 10" id="KW-1133">Transmembrane helix</keyword>
<evidence type="ECO:0000256" key="9">
    <source>
        <dbReference type="RuleBase" id="RU003794"/>
    </source>
</evidence>
<feature type="transmembrane region" description="Helical" evidence="10">
    <location>
        <begin position="187"/>
        <end position="214"/>
    </location>
</feature>
<keyword evidence="9" id="KW-0511">Multifunctional enzyme</keyword>
<evidence type="ECO:0000256" key="6">
    <source>
        <dbReference type="ARBA" id="ARBA00022989"/>
    </source>
</evidence>
<keyword evidence="14" id="KW-1185">Reference proteome</keyword>
<evidence type="ECO:0000256" key="10">
    <source>
        <dbReference type="SAM" id="Phobius"/>
    </source>
</evidence>
<dbReference type="PRINTS" id="PR00864">
    <property type="entry name" value="PREPILNPTASE"/>
</dbReference>
<dbReference type="EC" id="3.4.23.43" evidence="9"/>
<sequence>MIAMAVIGALAGLVVGSFIGVLGERWPRGEQVSRGRSRCEACEKTLGPHELVPLFSYLVQRGRCRGCHARIPRRLPLVELLAAGAGAISFAAARQPFDFAWAGFAWALIALALLDMRALWLPDRLTVPLALAGLAVAALQGYVLLSLAGALTGFTMLFLFSAIYTALRRRRGLGGGDPKLLAAIGAWLGPGALPLVLLFGSLLGLTAAAIMLVLGRSVSRNTKLPFGMFLIAGTACYVFLTHLPVSLAYGIPVP</sequence>
<feature type="transmembrane region" description="Helical" evidence="10">
    <location>
        <begin position="75"/>
        <end position="93"/>
    </location>
</feature>
<evidence type="ECO:0000256" key="2">
    <source>
        <dbReference type="ARBA" id="ARBA00005801"/>
    </source>
</evidence>
<keyword evidence="9" id="KW-0378">Hydrolase</keyword>
<evidence type="ECO:0000313" key="13">
    <source>
        <dbReference type="EMBL" id="EMD83718.1"/>
    </source>
</evidence>
<accession>M2U6U6</accession>
<dbReference type="PATRIC" id="fig|1234595.3.peg.689"/>
<dbReference type="GO" id="GO:0006465">
    <property type="term" value="P:signal peptide processing"/>
    <property type="evidence" value="ECO:0007669"/>
    <property type="project" value="TreeGrafter"/>
</dbReference>
<comment type="subcellular location">
    <subcellularLocation>
        <location evidence="1">Cell inner membrane</location>
        <topology evidence="1">Multi-pass membrane protein</topology>
    </subcellularLocation>
    <subcellularLocation>
        <location evidence="9">Cell membrane</location>
        <topology evidence="9">Multi-pass membrane protein</topology>
    </subcellularLocation>
</comment>
<dbReference type="InterPro" id="IPR050882">
    <property type="entry name" value="Prepilin_peptidase/N-MTase"/>
</dbReference>